<protein>
    <recommendedName>
        <fullName evidence="4">DUF490 domain-containing protein</fullName>
    </recommendedName>
</protein>
<evidence type="ECO:0000313" key="2">
    <source>
        <dbReference type="EMBL" id="OWP85262.1"/>
    </source>
</evidence>
<gene>
    <name evidence="2" type="ORF">BWK59_01095</name>
</gene>
<feature type="signal peptide" evidence="1">
    <location>
        <begin position="1"/>
        <end position="18"/>
    </location>
</feature>
<sequence length="1675" mass="188118">MRFKIAVLILFTSLLSYSNVTLIEKDTLKISKIASNFSKLDSKIAIQQILESSVQRQWISPFFSRLDKNTPEYIKQFFKTDQFASEDKFLDKIGKLFNDKNLKYVQNISKEELIKLPIGLKGLTNDGFKAEMVIVNAKVTAEYLQLTAFARLETQFLNTHLYFAAEDLKLSHDGGIIGDWKLYSLGNTTLPQLGSKALLTILGGDIERKNGAIKGDSYIEFDCNGFKSMSFKLDIRLARSIIVPVDANGKRKVYSSDLAQDKEKAVGNEHYVGTTLGIKGSGWNDLLLDIDLPAFEITSLKNWSFKLKKVTMDLSDTKNNPEVTKNFPKVYETGGFFPGGNKNIWKGFFAEEVEITMPKQFSNKSTGEKTKIESTNLLIDNFGVSGIFAGYKLLDKGSASGWQYKLDYVGVGLELGKIKSAKILGYIKPSATDSFLEILGTFNEDKYLFQASVTESDLKMFKGKLVFEKNSWIKLEFDDTSDEFKASALLNGKMAFKGGLEKNNTSQNVNNTTIEVFSSSDSNVGHVLTDVQTGSEVVVTKVNNYLNDNFSFIKADPKKKAVEQLKEYVDKGYKELSDFVQAQVFSYAADIASEKNIEAKREDIQKEKDKEFYSFKGIVFQNLKLQSHALPYVQADYFGYPSSVEQKFGNFSVGISNIRLITPSKDELGLAFNMKVNLMGGDSSSSDSNGFISAEAGLQIIGKFQNDTFHSYKFKEVAVDEIKVDVEKSGFTLKGGLKVFNEDAIYGKGFQGKLAVELKQLEVKGMAKAIFAKKDFSYWFVDFQIDNNGSSSKFGLQRVEGGLSYRMKRVDGNMMANLGTNVYKPDAKSGLGFRAGVKAKFGESTSFKAKVFLEMEYNNTGGLNRIYFLGEGAMMSGNGDTEGNLRDTWASYDKIFSGDEAAEMNQYLANGNMLAISKRTHPVSEIAKDGKIGLFVSIEKDFVHNSFDGLFELYLNLEGIKGSGQNNKFGMVHMYSSPNKNYLHVGTPMDKLGAIFKIGSYDINVGAYFMTGDVIPSQVPPHPRVLEILGPDMMNDNRNLSLLNDAKGFAFGLNFSLAIPYDAGWFYAFLEAGGGFDITHRKLNGVSCAGRPGLVGNDGWYSMGQVYAYIYGEAGLRIKIFGIKKDIKILAVGIAAMLRGEFPNPTHMEGYVGVYYNVLGGMIKGRFKYKAEIGEKCEFIGMTQPLSIPLISSVSPDAESNVDVFKKPQVAFNYSMLQPFSAEDANGNRKLVRINLKKYVLKVDGNPLTGDLQWTDHNTKVNFVSFEVLPPQKDIVAEVEVGVEEQYGASWIPLQGGNTDTEKKTFTFKTGNAPEYIPLENISYSYPVVAATNFYPEEHKNVYIKLKQGQKYLFDGSVKNWVLKGEMKQGEQVLFQNDLKYDASAKKVSFAYDKVATEKTYQLQLTAYPPGTVITTSQSIDITQNSGSASTVNDTSFTNQQTISQNTAMADNNTKVTKSFLGYEFKTSKHATFTEKMEKIKVENNFFIPVSGNVHKIQMATNVYEIFNEAELFGNQYTNGNPMITVEAVLEDAYYKDIIAPLIYKNYPLENGRFSIKNRNVNDFGLPPIRDVSIIEYYKLEMFNNPNSIFINQRFPFEYSLVKTYKQDFLNISDQIINFYLGGIQINWKKYNEYKYIIDSVFPMMSIGEYKLKFKYELNEKEFNREIEKKYYRKY</sequence>
<dbReference type="RefSeq" id="WP_088390213.1">
    <property type="nucleotide sequence ID" value="NZ_MTCZ01000004.1"/>
</dbReference>
<keyword evidence="1" id="KW-0732">Signal</keyword>
<accession>A0A246GLF9</accession>
<evidence type="ECO:0000313" key="3">
    <source>
        <dbReference type="Proteomes" id="UP000197768"/>
    </source>
</evidence>
<dbReference type="Proteomes" id="UP000197768">
    <property type="component" value="Unassembled WGS sequence"/>
</dbReference>
<feature type="chain" id="PRO_5012715628" description="DUF490 domain-containing protein" evidence="1">
    <location>
        <begin position="19"/>
        <end position="1675"/>
    </location>
</feature>
<name>A0A246GLF9_9FLAO</name>
<evidence type="ECO:0000256" key="1">
    <source>
        <dbReference type="SAM" id="SignalP"/>
    </source>
</evidence>
<reference evidence="2 3" key="1">
    <citation type="journal article" date="2017" name="Infect. Genet. Evol.">
        <title>Comparative genome analysis of fish pathogen Flavobacterium columnare reveals extensive sequence diversity within the species.</title>
        <authorList>
            <person name="Kayansamruaj P."/>
            <person name="Dong H.T."/>
            <person name="Hirono I."/>
            <person name="Kondo H."/>
            <person name="Senapin S."/>
            <person name="Rodkhum C."/>
        </authorList>
    </citation>
    <scope>NUCLEOTIDE SEQUENCE [LARGE SCALE GENOMIC DNA]</scope>
    <source>
        <strain evidence="2 3">1215</strain>
    </source>
</reference>
<dbReference type="EMBL" id="MTCZ01000004">
    <property type="protein sequence ID" value="OWP85262.1"/>
    <property type="molecule type" value="Genomic_DNA"/>
</dbReference>
<evidence type="ECO:0008006" key="4">
    <source>
        <dbReference type="Google" id="ProtNLM"/>
    </source>
</evidence>
<comment type="caution">
    <text evidence="2">The sequence shown here is derived from an EMBL/GenBank/DDBJ whole genome shotgun (WGS) entry which is preliminary data.</text>
</comment>
<organism evidence="2 3">
    <name type="scientific">Flavobacterium davisii</name>
    <dbReference type="NCBI Taxonomy" id="2906077"/>
    <lineage>
        <taxon>Bacteria</taxon>
        <taxon>Pseudomonadati</taxon>
        <taxon>Bacteroidota</taxon>
        <taxon>Flavobacteriia</taxon>
        <taxon>Flavobacteriales</taxon>
        <taxon>Flavobacteriaceae</taxon>
        <taxon>Flavobacterium</taxon>
    </lineage>
</organism>
<proteinExistence type="predicted"/>